<dbReference type="Pfam" id="PF12510">
    <property type="entry name" value="Smoothelin"/>
    <property type="match status" value="1"/>
</dbReference>
<accession>U4ULC6</accession>
<dbReference type="Pfam" id="PF00307">
    <property type="entry name" value="CH"/>
    <property type="match status" value="1"/>
</dbReference>
<evidence type="ECO:0000259" key="5">
    <source>
        <dbReference type="PROSITE" id="PS50021"/>
    </source>
</evidence>
<evidence type="ECO:0000256" key="2">
    <source>
        <dbReference type="ARBA" id="ARBA00023054"/>
    </source>
</evidence>
<sequence length="294" mass="33851">MDMYGKFNTTSAHYITCAENGKPTVTTRVFQRPVTEKELQTVWDEQTLQLLLEQSTDYEERRVIRARLRQVMAEQEACTALVDEATKGEEPKTPTTPIVPGQLEEAVETTKEVKKEGDVTTTNVTTTVTQQQVRAPKPMSPFAKFRQLDKQNSINKPTPPSTPGTPRGSGPLFKFTDPALTQSASTIKDRLLHWCRMKTKEYENIQLDNFSSSWADGLAFCALIHHFLPETFDYSILTPKERRHNFELAFRIADEKADIYPLLDVEDMLETRRPDWKCVFTYVQSIYRRFKDDD</sequence>
<dbReference type="InterPro" id="IPR022189">
    <property type="entry name" value="SMTN"/>
</dbReference>
<evidence type="ECO:0000256" key="3">
    <source>
        <dbReference type="ARBA" id="ARBA00061655"/>
    </source>
</evidence>
<gene>
    <name evidence="6" type="ORF">D910_08318</name>
</gene>
<reference evidence="6 7" key="1">
    <citation type="journal article" date="2013" name="Genome Biol.">
        <title>Draft genome of the mountain pine beetle, Dendroctonus ponderosae Hopkins, a major forest pest.</title>
        <authorList>
            <person name="Keeling C.I."/>
            <person name="Yuen M.M."/>
            <person name="Liao N.Y."/>
            <person name="Docking T.R."/>
            <person name="Chan S.K."/>
            <person name="Taylor G.A."/>
            <person name="Palmquist D.L."/>
            <person name="Jackman S.D."/>
            <person name="Nguyen A."/>
            <person name="Li M."/>
            <person name="Henderson H."/>
            <person name="Janes J.K."/>
            <person name="Zhao Y."/>
            <person name="Pandoh P."/>
            <person name="Moore R."/>
            <person name="Sperling F.A."/>
            <person name="Huber D.P."/>
            <person name="Birol I."/>
            <person name="Jones S.J."/>
            <person name="Bohlmann J."/>
        </authorList>
    </citation>
    <scope>NUCLEOTIDE SEQUENCE</scope>
</reference>
<protein>
    <recommendedName>
        <fullName evidence="5">Calponin-homology (CH) domain-containing protein</fullName>
    </recommendedName>
</protein>
<keyword evidence="2" id="KW-0175">Coiled coil</keyword>
<dbReference type="EMBL" id="KB632267">
    <property type="protein sequence ID" value="ERL90976.1"/>
    <property type="molecule type" value="Genomic_DNA"/>
</dbReference>
<dbReference type="OrthoDB" id="6381429at2759"/>
<dbReference type="Proteomes" id="UP000030742">
    <property type="component" value="Unassembled WGS sequence"/>
</dbReference>
<dbReference type="AlphaFoldDB" id="U4ULC6"/>
<dbReference type="InterPro" id="IPR001715">
    <property type="entry name" value="CH_dom"/>
</dbReference>
<keyword evidence="1" id="KW-0597">Phosphoprotein</keyword>
<organism evidence="6 7">
    <name type="scientific">Dendroctonus ponderosae</name>
    <name type="common">Mountain pine beetle</name>
    <dbReference type="NCBI Taxonomy" id="77166"/>
    <lineage>
        <taxon>Eukaryota</taxon>
        <taxon>Metazoa</taxon>
        <taxon>Ecdysozoa</taxon>
        <taxon>Arthropoda</taxon>
        <taxon>Hexapoda</taxon>
        <taxon>Insecta</taxon>
        <taxon>Pterygota</taxon>
        <taxon>Neoptera</taxon>
        <taxon>Endopterygota</taxon>
        <taxon>Coleoptera</taxon>
        <taxon>Polyphaga</taxon>
        <taxon>Cucujiformia</taxon>
        <taxon>Curculionidae</taxon>
        <taxon>Scolytinae</taxon>
        <taxon>Dendroctonus</taxon>
    </lineage>
</organism>
<evidence type="ECO:0000256" key="4">
    <source>
        <dbReference type="SAM" id="MobiDB-lite"/>
    </source>
</evidence>
<evidence type="ECO:0000313" key="7">
    <source>
        <dbReference type="Proteomes" id="UP000030742"/>
    </source>
</evidence>
<name>U4ULC6_DENPD</name>
<dbReference type="SMART" id="SM00033">
    <property type="entry name" value="CH"/>
    <property type="match status" value="1"/>
</dbReference>
<dbReference type="PROSITE" id="PS50021">
    <property type="entry name" value="CH"/>
    <property type="match status" value="1"/>
</dbReference>
<dbReference type="SUPFAM" id="SSF47576">
    <property type="entry name" value="Calponin-homology domain, CH-domain"/>
    <property type="match status" value="1"/>
</dbReference>
<comment type="similarity">
    <text evidence="3">Belongs to the smoothelin family.</text>
</comment>
<dbReference type="FunFam" id="1.10.418.10:FF:000009">
    <property type="entry name" value="smoothelin isoform X2"/>
    <property type="match status" value="1"/>
</dbReference>
<dbReference type="PANTHER" id="PTHR23167">
    <property type="entry name" value="CALPONIN HOMOLOGY DOMAIN-CONTAINING PROTEIN DDB_G0272472-RELATED"/>
    <property type="match status" value="1"/>
</dbReference>
<feature type="domain" description="Calponin-homology (CH)" evidence="5">
    <location>
        <begin position="185"/>
        <end position="291"/>
    </location>
</feature>
<dbReference type="PANTHER" id="PTHR23167:SF88">
    <property type="entry name" value="CALPONIN-HOMOLOGY (CH) DOMAIN-CONTAINING PROTEIN"/>
    <property type="match status" value="1"/>
</dbReference>
<dbReference type="Gene3D" id="1.10.418.10">
    <property type="entry name" value="Calponin-like domain"/>
    <property type="match status" value="1"/>
</dbReference>
<proteinExistence type="inferred from homology"/>
<dbReference type="CDD" id="cd21200">
    <property type="entry name" value="CH_SMTN-like"/>
    <property type="match status" value="1"/>
</dbReference>
<evidence type="ECO:0000313" key="6">
    <source>
        <dbReference type="EMBL" id="ERL90976.1"/>
    </source>
</evidence>
<feature type="region of interest" description="Disordered" evidence="4">
    <location>
        <begin position="148"/>
        <end position="172"/>
    </location>
</feature>
<dbReference type="InterPro" id="IPR036872">
    <property type="entry name" value="CH_dom_sf"/>
</dbReference>
<dbReference type="InterPro" id="IPR050540">
    <property type="entry name" value="F-actin_Monoox_Mical"/>
</dbReference>
<evidence type="ECO:0000256" key="1">
    <source>
        <dbReference type="ARBA" id="ARBA00022553"/>
    </source>
</evidence>